<dbReference type="Proteomes" id="UP000051922">
    <property type="component" value="Unassembled WGS sequence"/>
</dbReference>
<feature type="transmembrane region" description="Helical" evidence="1">
    <location>
        <begin position="123"/>
        <end position="145"/>
    </location>
</feature>
<keyword evidence="3" id="KW-1185">Reference proteome</keyword>
<feature type="transmembrane region" description="Helical" evidence="1">
    <location>
        <begin position="183"/>
        <end position="211"/>
    </location>
</feature>
<feature type="transmembrane region" description="Helical" evidence="1">
    <location>
        <begin position="533"/>
        <end position="551"/>
    </location>
</feature>
<feature type="transmembrane region" description="Helical" evidence="1">
    <location>
        <begin position="7"/>
        <end position="26"/>
    </location>
</feature>
<name>A0A0R1U9J5_9LACO</name>
<organism evidence="2 3">
    <name type="scientific">Lacticaseibacillus pantheris DSM 15945 = JCM 12539 = NBRC 106106</name>
    <dbReference type="NCBI Taxonomy" id="1423783"/>
    <lineage>
        <taxon>Bacteria</taxon>
        <taxon>Bacillati</taxon>
        <taxon>Bacillota</taxon>
        <taxon>Bacilli</taxon>
        <taxon>Lactobacillales</taxon>
        <taxon>Lactobacillaceae</taxon>
        <taxon>Lacticaseibacillus</taxon>
    </lineage>
</organism>
<dbReference type="PATRIC" id="fig|1423783.4.peg.783"/>
<dbReference type="EMBL" id="AZFJ01000044">
    <property type="protein sequence ID" value="KRL86507.1"/>
    <property type="molecule type" value="Genomic_DNA"/>
</dbReference>
<feature type="transmembrane region" description="Helical" evidence="1">
    <location>
        <begin position="152"/>
        <end position="171"/>
    </location>
</feature>
<feature type="transmembrane region" description="Helical" evidence="1">
    <location>
        <begin position="278"/>
        <end position="295"/>
    </location>
</feature>
<keyword evidence="1" id="KW-0812">Transmembrane</keyword>
<keyword evidence="1" id="KW-0472">Membrane</keyword>
<evidence type="ECO:0000313" key="2">
    <source>
        <dbReference type="EMBL" id="KRL86507.1"/>
    </source>
</evidence>
<proteinExistence type="predicted"/>
<comment type="caution">
    <text evidence="2">The sequence shown here is derived from an EMBL/GenBank/DDBJ whole genome shotgun (WGS) entry which is preliminary data.</text>
</comment>
<protein>
    <submittedName>
        <fullName evidence="2">Uncharacterized protein</fullName>
    </submittedName>
</protein>
<feature type="transmembrane region" description="Helical" evidence="1">
    <location>
        <begin position="307"/>
        <end position="325"/>
    </location>
</feature>
<keyword evidence="1" id="KW-1133">Transmembrane helix</keyword>
<feature type="transmembrane region" description="Helical" evidence="1">
    <location>
        <begin position="337"/>
        <end position="358"/>
    </location>
</feature>
<gene>
    <name evidence="2" type="ORF">FC50_GL000756</name>
</gene>
<reference evidence="2 3" key="1">
    <citation type="journal article" date="2015" name="Genome Announc.">
        <title>Expanding the biotechnology potential of lactobacilli through comparative genomics of 213 strains and associated genera.</title>
        <authorList>
            <person name="Sun Z."/>
            <person name="Harris H.M."/>
            <person name="McCann A."/>
            <person name="Guo C."/>
            <person name="Argimon S."/>
            <person name="Zhang W."/>
            <person name="Yang X."/>
            <person name="Jeffery I.B."/>
            <person name="Cooney J.C."/>
            <person name="Kagawa T.F."/>
            <person name="Liu W."/>
            <person name="Song Y."/>
            <person name="Salvetti E."/>
            <person name="Wrobel A."/>
            <person name="Rasinkangas P."/>
            <person name="Parkhill J."/>
            <person name="Rea M.C."/>
            <person name="O'Sullivan O."/>
            <person name="Ritari J."/>
            <person name="Douillard F.P."/>
            <person name="Paul Ross R."/>
            <person name="Yang R."/>
            <person name="Briner A.E."/>
            <person name="Felis G.E."/>
            <person name="de Vos W.M."/>
            <person name="Barrangou R."/>
            <person name="Klaenhammer T.R."/>
            <person name="Caufield P.W."/>
            <person name="Cui Y."/>
            <person name="Zhang H."/>
            <person name="O'Toole P.W."/>
        </authorList>
    </citation>
    <scope>NUCLEOTIDE SEQUENCE [LARGE SCALE GENOMIC DNA]</scope>
    <source>
        <strain evidence="2 3">DSM 15945</strain>
    </source>
</reference>
<evidence type="ECO:0000313" key="3">
    <source>
        <dbReference type="Proteomes" id="UP000051922"/>
    </source>
</evidence>
<dbReference type="OrthoDB" id="9784157at2"/>
<feature type="transmembrane region" description="Helical" evidence="1">
    <location>
        <begin position="98"/>
        <end position="117"/>
    </location>
</feature>
<dbReference type="AlphaFoldDB" id="A0A0R1U9J5"/>
<dbReference type="RefSeq" id="WP_056956545.1">
    <property type="nucleotide sequence ID" value="NZ_AZFJ01000044.1"/>
</dbReference>
<sequence length="561" mass="62260">MKARYRIPITVVYYLALSLVMVYPLYKTGFLFNGYDQVFHLSRAHELATAFKAGHFGYSYAMNSFNDVGQAVGVFYPSLSVLVLAIFQLLFSNLVLSTYMAVFVTVFLGLLISHYAIMRLKKGHLTAAIFSSLYIGSTIFLNVCFVWFDMGWLWALIFIPLVLSGFVQIFAHRSATVTDFVIGIAALLLSHIVSFFVVLSGLVVVTVIIAFYRSDFYFYLRKFILGGLVAMGCTAFFWIKFVRIYLTNTISGVNKIDSSFYALKPGTIFTDSLNNTSVTGNIGAIILLVLIVLLTQKNKFDLLDGSALAGSILCLFLSSSLFPWIHVQKYLGSFIQYPVRFLSVAMVGLAFVAADVLSQMLSTKEYRFKTLTTSGLALGLILTAFSSATELSSHLDTNDQLRTPSINVLAQPSNKFNENAAKHIFSERFLMAGQFDYWPQQSIKFGQDIIRHVGAINGKKVRLSPTPVKNGLSYHVSLKKGDQVDLPLLSYGDGLKVPNGLKVTTSHRGTVLITSNKPVKSIVVERTNSIIDILANVVSVLVAISFAFLWAHKKFGLKRIF</sequence>
<feature type="transmembrane region" description="Helical" evidence="1">
    <location>
        <begin position="223"/>
        <end position="246"/>
    </location>
</feature>
<feature type="transmembrane region" description="Helical" evidence="1">
    <location>
        <begin position="68"/>
        <end position="91"/>
    </location>
</feature>
<accession>A0A0R1U9J5</accession>
<evidence type="ECO:0000256" key="1">
    <source>
        <dbReference type="SAM" id="Phobius"/>
    </source>
</evidence>
<dbReference type="STRING" id="1423783.FC50_GL000756"/>